<dbReference type="EMBL" id="BJYZ01000001">
    <property type="protein sequence ID" value="GEO36032.1"/>
    <property type="molecule type" value="Genomic_DNA"/>
</dbReference>
<keyword evidence="5" id="KW-1185">Reference proteome</keyword>
<organism evidence="4 5">
    <name type="scientific">Skermanella aerolata</name>
    <dbReference type="NCBI Taxonomy" id="393310"/>
    <lineage>
        <taxon>Bacteria</taxon>
        <taxon>Pseudomonadati</taxon>
        <taxon>Pseudomonadota</taxon>
        <taxon>Alphaproteobacteria</taxon>
        <taxon>Rhodospirillales</taxon>
        <taxon>Azospirillaceae</taxon>
        <taxon>Skermanella</taxon>
    </lineage>
</organism>
<name>A0A512DHW9_9PROT</name>
<dbReference type="Proteomes" id="UP000321523">
    <property type="component" value="Unassembled WGS sequence"/>
</dbReference>
<gene>
    <name evidence="4" type="ORF">SAE02_01800</name>
</gene>
<reference evidence="4 5" key="1">
    <citation type="submission" date="2019-07" db="EMBL/GenBank/DDBJ databases">
        <title>Whole genome shotgun sequence of Skermanella aerolata NBRC 106429.</title>
        <authorList>
            <person name="Hosoyama A."/>
            <person name="Uohara A."/>
            <person name="Ohji S."/>
            <person name="Ichikawa N."/>
        </authorList>
    </citation>
    <scope>NUCLEOTIDE SEQUENCE [LARGE SCALE GENOMIC DNA]</scope>
    <source>
        <strain evidence="4 5">NBRC 106429</strain>
    </source>
</reference>
<evidence type="ECO:0000313" key="5">
    <source>
        <dbReference type="Proteomes" id="UP000321523"/>
    </source>
</evidence>
<feature type="chain" id="PRO_5022135713" description="Caspase family p20 domain-containing protein" evidence="2">
    <location>
        <begin position="21"/>
        <end position="427"/>
    </location>
</feature>
<evidence type="ECO:0000256" key="1">
    <source>
        <dbReference type="SAM" id="MobiDB-lite"/>
    </source>
</evidence>
<dbReference type="InterPro" id="IPR001309">
    <property type="entry name" value="Pept_C14_p20"/>
</dbReference>
<feature type="region of interest" description="Disordered" evidence="1">
    <location>
        <begin position="316"/>
        <end position="365"/>
    </location>
</feature>
<feature type="signal peptide" evidence="2">
    <location>
        <begin position="1"/>
        <end position="20"/>
    </location>
</feature>
<evidence type="ECO:0000256" key="2">
    <source>
        <dbReference type="SAM" id="SignalP"/>
    </source>
</evidence>
<feature type="compositionally biased region" description="Low complexity" evidence="1">
    <location>
        <begin position="336"/>
        <end position="347"/>
    </location>
</feature>
<feature type="domain" description="Caspase family p20" evidence="3">
    <location>
        <begin position="33"/>
        <end position="162"/>
    </location>
</feature>
<dbReference type="PROSITE" id="PS50208">
    <property type="entry name" value="CASPASE_P20"/>
    <property type="match status" value="1"/>
</dbReference>
<evidence type="ECO:0000313" key="4">
    <source>
        <dbReference type="EMBL" id="GEO36032.1"/>
    </source>
</evidence>
<sequence>MSRFAAVVAAAFILLGQVLAGPAFGASGMPAAGDRLALVIGNGRYENVAELPNPVNDARAVTAALKRIGFSVVEGYDLSFTAMAEKLKTFGRAAEKASVAVVFYAGHGLQMQGTNYFLPVDAKVQRERDLAYDAISLDMILREAEPARDLRIVILDACRDNPFAARIARAGGTTRALQVSEGLAQVGNVGRDTLVAYATAANALADDGSDSHSPYTTALLKHLETPGLEINLLFGRVRDSVFEATAGRQTPFTYGSLGGDPFYLIPPSDVSGTRAPAPGNAPEREALFWQALESSTEPADMLLYLKYFPDGPHAGEALRRLQGSGDRGKPEVAALPNTPEIPAAEPAPALPPPAPPRKPTATTTPTPAIVSIESDVPLAKDTILQRQTKLRERVSGAKEPRCATIMERAQLGEGLTDADKSFLRNNC</sequence>
<accession>A0A512DHW9</accession>
<keyword evidence="2" id="KW-0732">Signal</keyword>
<dbReference type="RefSeq" id="WP_169789277.1">
    <property type="nucleotide sequence ID" value="NZ_BJYZ01000001.1"/>
</dbReference>
<dbReference type="InterPro" id="IPR029030">
    <property type="entry name" value="Caspase-like_dom_sf"/>
</dbReference>
<dbReference type="InterPro" id="IPR052039">
    <property type="entry name" value="Caspase-related_regulators"/>
</dbReference>
<dbReference type="InterPro" id="IPR011600">
    <property type="entry name" value="Pept_C14_caspase"/>
</dbReference>
<dbReference type="GO" id="GO:0006508">
    <property type="term" value="P:proteolysis"/>
    <property type="evidence" value="ECO:0007669"/>
    <property type="project" value="InterPro"/>
</dbReference>
<evidence type="ECO:0000259" key="3">
    <source>
        <dbReference type="PROSITE" id="PS50208"/>
    </source>
</evidence>
<dbReference type="Gene3D" id="3.40.50.1460">
    <property type="match status" value="1"/>
</dbReference>
<comment type="caution">
    <text evidence="4">The sequence shown here is derived from an EMBL/GenBank/DDBJ whole genome shotgun (WGS) entry which is preliminary data.</text>
</comment>
<dbReference type="PANTHER" id="PTHR22576">
    <property type="entry name" value="MUCOSA ASSOCIATED LYMPHOID TISSUE LYMPHOMA TRANSLOCATION PROTEIN 1/PARACASPASE"/>
    <property type="match status" value="1"/>
</dbReference>
<dbReference type="SUPFAM" id="SSF52129">
    <property type="entry name" value="Caspase-like"/>
    <property type="match status" value="1"/>
</dbReference>
<dbReference type="AlphaFoldDB" id="A0A512DHW9"/>
<feature type="compositionally biased region" description="Pro residues" evidence="1">
    <location>
        <begin position="348"/>
        <end position="358"/>
    </location>
</feature>
<dbReference type="PANTHER" id="PTHR22576:SF37">
    <property type="entry name" value="MUCOSA-ASSOCIATED LYMPHOID TISSUE LYMPHOMA TRANSLOCATION PROTEIN 1"/>
    <property type="match status" value="1"/>
</dbReference>
<dbReference type="GO" id="GO:0004197">
    <property type="term" value="F:cysteine-type endopeptidase activity"/>
    <property type="evidence" value="ECO:0007669"/>
    <property type="project" value="InterPro"/>
</dbReference>
<protein>
    <recommendedName>
        <fullName evidence="3">Caspase family p20 domain-containing protein</fullName>
    </recommendedName>
</protein>
<dbReference type="Pfam" id="PF00656">
    <property type="entry name" value="Peptidase_C14"/>
    <property type="match status" value="1"/>
</dbReference>
<proteinExistence type="predicted"/>